<dbReference type="RefSeq" id="XP_012652134.1">
    <property type="nucleotide sequence ID" value="XM_012796680.1"/>
</dbReference>
<dbReference type="EMBL" id="GG662762">
    <property type="protein sequence ID" value="EWS75345.1"/>
    <property type="molecule type" value="Genomic_DNA"/>
</dbReference>
<reference evidence="2" key="1">
    <citation type="journal article" date="2006" name="PLoS Biol.">
        <title>Macronuclear genome sequence of the ciliate Tetrahymena thermophila, a model eukaryote.</title>
        <authorList>
            <person name="Eisen J.A."/>
            <person name="Coyne R.S."/>
            <person name="Wu M."/>
            <person name="Wu D."/>
            <person name="Thiagarajan M."/>
            <person name="Wortman J.R."/>
            <person name="Badger J.H."/>
            <person name="Ren Q."/>
            <person name="Amedeo P."/>
            <person name="Jones K.M."/>
            <person name="Tallon L.J."/>
            <person name="Delcher A.L."/>
            <person name="Salzberg S.L."/>
            <person name="Silva J.C."/>
            <person name="Haas B.J."/>
            <person name="Majoros W.H."/>
            <person name="Farzad M."/>
            <person name="Carlton J.M."/>
            <person name="Smith R.K. Jr."/>
            <person name="Garg J."/>
            <person name="Pearlman R.E."/>
            <person name="Karrer K.M."/>
            <person name="Sun L."/>
            <person name="Manning G."/>
            <person name="Elde N.C."/>
            <person name="Turkewitz A.P."/>
            <person name="Asai D.J."/>
            <person name="Wilkes D.E."/>
            <person name="Wang Y."/>
            <person name="Cai H."/>
            <person name="Collins K."/>
            <person name="Stewart B.A."/>
            <person name="Lee S.R."/>
            <person name="Wilamowska K."/>
            <person name="Weinberg Z."/>
            <person name="Ruzzo W.L."/>
            <person name="Wloga D."/>
            <person name="Gaertig J."/>
            <person name="Frankel J."/>
            <person name="Tsao C.-C."/>
            <person name="Gorovsky M.A."/>
            <person name="Keeling P.J."/>
            <person name="Waller R.F."/>
            <person name="Patron N.J."/>
            <person name="Cherry J.M."/>
            <person name="Stover N.A."/>
            <person name="Krieger C.J."/>
            <person name="del Toro C."/>
            <person name="Ryder H.F."/>
            <person name="Williamson S.C."/>
            <person name="Barbeau R.A."/>
            <person name="Hamilton E.P."/>
            <person name="Orias E."/>
        </authorList>
    </citation>
    <scope>NUCLEOTIDE SEQUENCE [LARGE SCALE GENOMIC DNA]</scope>
    <source>
        <strain evidence="2">SB210</strain>
    </source>
</reference>
<organism evidence="1 2">
    <name type="scientific">Tetrahymena thermophila (strain SB210)</name>
    <dbReference type="NCBI Taxonomy" id="312017"/>
    <lineage>
        <taxon>Eukaryota</taxon>
        <taxon>Sar</taxon>
        <taxon>Alveolata</taxon>
        <taxon>Ciliophora</taxon>
        <taxon>Intramacronucleata</taxon>
        <taxon>Oligohymenophorea</taxon>
        <taxon>Hymenostomatida</taxon>
        <taxon>Tetrahymenina</taxon>
        <taxon>Tetrahymenidae</taxon>
        <taxon>Tetrahymena</taxon>
    </lineage>
</organism>
<gene>
    <name evidence="1" type="ORF">TTHERM_001034480</name>
</gene>
<dbReference type="AlphaFoldDB" id="W7X7K7"/>
<dbReference type="GeneID" id="24441489"/>
<accession>W7X7K7</accession>
<sequence>MGEFIVRMKQNILFLFLQPLQFYHCLVFINISKIKNHQELSKLKSTKRKKIQFKNQSMRMIQLSYKEIFLQKNQSSQKMSQMKTIFFCSQLFNLRQQQHYYHSQKQEDKSKKG</sequence>
<keyword evidence="2" id="KW-1185">Reference proteome</keyword>
<dbReference type="KEGG" id="tet:TTHERM_001034480"/>
<name>W7X7K7_TETTS</name>
<proteinExistence type="predicted"/>
<protein>
    <submittedName>
        <fullName evidence="1">Uncharacterized protein</fullName>
    </submittedName>
</protein>
<evidence type="ECO:0000313" key="1">
    <source>
        <dbReference type="EMBL" id="EWS75345.1"/>
    </source>
</evidence>
<dbReference type="InParanoid" id="W7X7K7"/>
<evidence type="ECO:0000313" key="2">
    <source>
        <dbReference type="Proteomes" id="UP000009168"/>
    </source>
</evidence>
<dbReference type="Proteomes" id="UP000009168">
    <property type="component" value="Unassembled WGS sequence"/>
</dbReference>